<evidence type="ECO:0000256" key="1">
    <source>
        <dbReference type="ARBA" id="ARBA00022481"/>
    </source>
</evidence>
<dbReference type="GO" id="GO:0006935">
    <property type="term" value="P:chemotaxis"/>
    <property type="evidence" value="ECO:0007669"/>
    <property type="project" value="TreeGrafter"/>
</dbReference>
<evidence type="ECO:0000313" key="4">
    <source>
        <dbReference type="EMBL" id="RJG15325.1"/>
    </source>
</evidence>
<accession>A0A418XS24</accession>
<keyword evidence="1" id="KW-0488">Methylation</keyword>
<feature type="compositionally biased region" description="Low complexity" evidence="3">
    <location>
        <begin position="71"/>
        <end position="87"/>
    </location>
</feature>
<keyword evidence="5" id="KW-1185">Reference proteome</keyword>
<dbReference type="InterPro" id="IPR051310">
    <property type="entry name" value="MCP_chemotaxis"/>
</dbReference>
<dbReference type="SUPFAM" id="SSF58104">
    <property type="entry name" value="Methyl-accepting chemotaxis protein (MCP) signaling domain"/>
    <property type="match status" value="1"/>
</dbReference>
<evidence type="ECO:0000256" key="2">
    <source>
        <dbReference type="ARBA" id="ARBA00029447"/>
    </source>
</evidence>
<dbReference type="Proteomes" id="UP000284006">
    <property type="component" value="Unassembled WGS sequence"/>
</dbReference>
<dbReference type="PANTHER" id="PTHR43531">
    <property type="entry name" value="PROTEIN ICFG"/>
    <property type="match status" value="1"/>
</dbReference>
<reference evidence="4 5" key="1">
    <citation type="submission" date="2018-09" db="EMBL/GenBank/DDBJ databases">
        <authorList>
            <person name="Zhu H."/>
        </authorList>
    </citation>
    <scope>NUCLEOTIDE SEQUENCE [LARGE SCALE GENOMIC DNA]</scope>
    <source>
        <strain evidence="4 5">K1S02-61</strain>
    </source>
</reference>
<dbReference type="EMBL" id="QYUP01000119">
    <property type="protein sequence ID" value="RJG15325.1"/>
    <property type="molecule type" value="Genomic_DNA"/>
</dbReference>
<proteinExistence type="inferred from homology"/>
<feature type="region of interest" description="Disordered" evidence="3">
    <location>
        <begin position="71"/>
        <end position="110"/>
    </location>
</feature>
<name>A0A418XS24_9BURK</name>
<dbReference type="AlphaFoldDB" id="A0A418XS24"/>
<comment type="caution">
    <text evidence="4">The sequence shown here is derived from an EMBL/GenBank/DDBJ whole genome shotgun (WGS) entry which is preliminary data.</text>
</comment>
<dbReference type="Gene3D" id="1.10.287.950">
    <property type="entry name" value="Methyl-accepting chemotaxis protein"/>
    <property type="match status" value="1"/>
</dbReference>
<dbReference type="GO" id="GO:0005886">
    <property type="term" value="C:plasma membrane"/>
    <property type="evidence" value="ECO:0007669"/>
    <property type="project" value="TreeGrafter"/>
</dbReference>
<dbReference type="PANTHER" id="PTHR43531:SF14">
    <property type="entry name" value="METHYL-ACCEPTING CHEMOTAXIS PROTEIN I-RELATED"/>
    <property type="match status" value="1"/>
</dbReference>
<comment type="similarity">
    <text evidence="2">Belongs to the methyl-accepting chemotaxis (MCP) protein family.</text>
</comment>
<dbReference type="GO" id="GO:0004888">
    <property type="term" value="F:transmembrane signaling receptor activity"/>
    <property type="evidence" value="ECO:0007669"/>
    <property type="project" value="TreeGrafter"/>
</dbReference>
<organism evidence="4 5">
    <name type="scientific">Massilia cavernae</name>
    <dbReference type="NCBI Taxonomy" id="2320864"/>
    <lineage>
        <taxon>Bacteria</taxon>
        <taxon>Pseudomonadati</taxon>
        <taxon>Pseudomonadota</taxon>
        <taxon>Betaproteobacteria</taxon>
        <taxon>Burkholderiales</taxon>
        <taxon>Oxalobacteraceae</taxon>
        <taxon>Telluria group</taxon>
        <taxon>Massilia</taxon>
    </lineage>
</organism>
<gene>
    <name evidence="4" type="ORF">D3872_14500</name>
</gene>
<evidence type="ECO:0000256" key="3">
    <source>
        <dbReference type="SAM" id="MobiDB-lite"/>
    </source>
</evidence>
<evidence type="ECO:0008006" key="6">
    <source>
        <dbReference type="Google" id="ProtNLM"/>
    </source>
</evidence>
<protein>
    <recommendedName>
        <fullName evidence="6">Methyl-accepting chemotaxis protein</fullName>
    </recommendedName>
</protein>
<sequence length="110" mass="11619">MARHAKACKQFSLLLRNETAQAISDMDSVTQQNAALVEEAAAAAQSLRDQVGSLTHAVSVFKLDVQQAQQAPKAAPVRPVAQQAVRAPAKKAAPKRLAAAGAAGEEWEDF</sequence>
<evidence type="ECO:0000313" key="5">
    <source>
        <dbReference type="Proteomes" id="UP000284006"/>
    </source>
</evidence>